<proteinExistence type="predicted"/>
<feature type="domain" description="2TM" evidence="2">
    <location>
        <begin position="15"/>
        <end position="83"/>
    </location>
</feature>
<dbReference type="RefSeq" id="WP_187577026.1">
    <property type="nucleotide sequence ID" value="NZ_CP060713.1"/>
</dbReference>
<dbReference type="Proteomes" id="UP000515947">
    <property type="component" value="Chromosome"/>
</dbReference>
<evidence type="ECO:0000313" key="3">
    <source>
        <dbReference type="EMBL" id="QNN51185.1"/>
    </source>
</evidence>
<keyword evidence="1" id="KW-0472">Membrane</keyword>
<reference evidence="3 4" key="1">
    <citation type="submission" date="2020-08" db="EMBL/GenBank/DDBJ databases">
        <title>Genome sequence of Nocardioides mesophilus KACC 16243T.</title>
        <authorList>
            <person name="Hyun D.-W."/>
            <person name="Bae J.-W."/>
        </authorList>
    </citation>
    <scope>NUCLEOTIDE SEQUENCE [LARGE SCALE GENOMIC DNA]</scope>
    <source>
        <strain evidence="3 4">KACC 16243</strain>
    </source>
</reference>
<accession>A0A7G9R6G0</accession>
<keyword evidence="1" id="KW-1133">Transmembrane helix</keyword>
<dbReference type="Pfam" id="PF13239">
    <property type="entry name" value="2TM"/>
    <property type="match status" value="1"/>
</dbReference>
<dbReference type="InterPro" id="IPR025698">
    <property type="entry name" value="2TM_dom"/>
</dbReference>
<evidence type="ECO:0000259" key="2">
    <source>
        <dbReference type="Pfam" id="PF13239"/>
    </source>
</evidence>
<feature type="transmembrane region" description="Helical" evidence="1">
    <location>
        <begin position="28"/>
        <end position="45"/>
    </location>
</feature>
<protein>
    <submittedName>
        <fullName evidence="3">2TM domain-containing protein</fullName>
    </submittedName>
</protein>
<keyword evidence="4" id="KW-1185">Reference proteome</keyword>
<sequence length="94" mass="11218">MTNEQSSRETVLREQAIKRLKKRRDFKGQLLVYVLVNAFLVVLWATTSQGFFWPLVPMAIWGIFLVMAAWDVYGRDEFDEETINREIEHLENRR</sequence>
<organism evidence="3 4">
    <name type="scientific">Nocardioides mesophilus</name>
    <dbReference type="NCBI Taxonomy" id="433659"/>
    <lineage>
        <taxon>Bacteria</taxon>
        <taxon>Bacillati</taxon>
        <taxon>Actinomycetota</taxon>
        <taxon>Actinomycetes</taxon>
        <taxon>Propionibacteriales</taxon>
        <taxon>Nocardioidaceae</taxon>
        <taxon>Nocardioides</taxon>
    </lineage>
</organism>
<gene>
    <name evidence="3" type="ORF">H9L09_11015</name>
</gene>
<dbReference type="AlphaFoldDB" id="A0A7G9R6G0"/>
<evidence type="ECO:0000256" key="1">
    <source>
        <dbReference type="SAM" id="Phobius"/>
    </source>
</evidence>
<name>A0A7G9R6G0_9ACTN</name>
<dbReference type="EMBL" id="CP060713">
    <property type="protein sequence ID" value="QNN51185.1"/>
    <property type="molecule type" value="Genomic_DNA"/>
</dbReference>
<feature type="transmembrane region" description="Helical" evidence="1">
    <location>
        <begin position="51"/>
        <end position="70"/>
    </location>
</feature>
<dbReference type="KEGG" id="nmes:H9L09_11015"/>
<keyword evidence="1" id="KW-0812">Transmembrane</keyword>
<evidence type="ECO:0000313" key="4">
    <source>
        <dbReference type="Proteomes" id="UP000515947"/>
    </source>
</evidence>